<dbReference type="InterPro" id="IPR011249">
    <property type="entry name" value="Metalloenz_LuxS/M16"/>
</dbReference>
<dbReference type="InterPro" id="IPR012340">
    <property type="entry name" value="NA-bd_OB-fold"/>
</dbReference>
<dbReference type="SUPFAM" id="SSF63411">
    <property type="entry name" value="LuxS/MPP-like metallohydrolase"/>
    <property type="match status" value="1"/>
</dbReference>
<dbReference type="CDD" id="cd04458">
    <property type="entry name" value="CSP_CDS"/>
    <property type="match status" value="1"/>
</dbReference>
<reference evidence="2" key="1">
    <citation type="submission" date="2019-10" db="EMBL/GenBank/DDBJ databases">
        <authorList>
            <person name="Zhang R."/>
            <person name="Pan Y."/>
            <person name="Wang J."/>
            <person name="Ma R."/>
            <person name="Yu S."/>
        </authorList>
    </citation>
    <scope>NUCLEOTIDE SEQUENCE</scope>
    <source>
        <strain evidence="2">LA-IB0</strain>
        <tissue evidence="2">Leaf</tissue>
    </source>
</reference>
<proteinExistence type="predicted"/>
<comment type="caution">
    <text evidence="2">The sequence shown here is derived from an EMBL/GenBank/DDBJ whole genome shotgun (WGS) entry which is preliminary data.</text>
</comment>
<protein>
    <recommendedName>
        <fullName evidence="1">CSD domain-containing protein</fullName>
    </recommendedName>
</protein>
<organism evidence="2 3">
    <name type="scientific">Buddleja alternifolia</name>
    <dbReference type="NCBI Taxonomy" id="168488"/>
    <lineage>
        <taxon>Eukaryota</taxon>
        <taxon>Viridiplantae</taxon>
        <taxon>Streptophyta</taxon>
        <taxon>Embryophyta</taxon>
        <taxon>Tracheophyta</taxon>
        <taxon>Spermatophyta</taxon>
        <taxon>Magnoliopsida</taxon>
        <taxon>eudicotyledons</taxon>
        <taxon>Gunneridae</taxon>
        <taxon>Pentapetalae</taxon>
        <taxon>asterids</taxon>
        <taxon>lamiids</taxon>
        <taxon>Lamiales</taxon>
        <taxon>Scrophulariaceae</taxon>
        <taxon>Buddlejeae</taxon>
        <taxon>Buddleja</taxon>
    </lineage>
</organism>
<dbReference type="Pfam" id="PF08367">
    <property type="entry name" value="M16C_assoc"/>
    <property type="match status" value="1"/>
</dbReference>
<dbReference type="GO" id="GO:0006508">
    <property type="term" value="P:proteolysis"/>
    <property type="evidence" value="ECO:0007669"/>
    <property type="project" value="InterPro"/>
</dbReference>
<dbReference type="Gene3D" id="2.40.50.140">
    <property type="entry name" value="Nucleic acid-binding proteins"/>
    <property type="match status" value="1"/>
</dbReference>
<dbReference type="PANTHER" id="PTHR46565:SF20">
    <property type="entry name" value="COLD SHOCK DOMAIN-CONTAINING PROTEIN 4"/>
    <property type="match status" value="1"/>
</dbReference>
<dbReference type="InterPro" id="IPR002059">
    <property type="entry name" value="CSP_DNA-bd"/>
</dbReference>
<feature type="domain" description="CSD" evidence="1">
    <location>
        <begin position="35"/>
        <end position="108"/>
    </location>
</feature>
<keyword evidence="3" id="KW-1185">Reference proteome</keyword>
<name>A0AAV6YDU3_9LAMI</name>
<dbReference type="Gene3D" id="3.30.830.10">
    <property type="entry name" value="Metalloenzyme, LuxS/M16 peptidase-like"/>
    <property type="match status" value="1"/>
</dbReference>
<dbReference type="PANTHER" id="PTHR46565">
    <property type="entry name" value="COLD SHOCK DOMAIN PROTEIN 2"/>
    <property type="match status" value="1"/>
</dbReference>
<dbReference type="PRINTS" id="PR00050">
    <property type="entry name" value="COLDSHOCK"/>
</dbReference>
<dbReference type="SUPFAM" id="SSF50249">
    <property type="entry name" value="Nucleic acid-binding proteins"/>
    <property type="match status" value="1"/>
</dbReference>
<dbReference type="GO" id="GO:0003676">
    <property type="term" value="F:nucleic acid binding"/>
    <property type="evidence" value="ECO:0007669"/>
    <property type="project" value="InterPro"/>
</dbReference>
<gene>
    <name evidence="2" type="ORF">BUALT_Bualt01G0175300</name>
</gene>
<accession>A0AAV6YDU3</accession>
<dbReference type="SMART" id="SM00357">
    <property type="entry name" value="CSP"/>
    <property type="match status" value="1"/>
</dbReference>
<dbReference type="AlphaFoldDB" id="A0AAV6YDU3"/>
<dbReference type="InterPro" id="IPR013578">
    <property type="entry name" value="Peptidase_M16C_assoc"/>
</dbReference>
<dbReference type="Pfam" id="PF00313">
    <property type="entry name" value="CSD"/>
    <property type="match status" value="1"/>
</dbReference>
<evidence type="ECO:0000259" key="1">
    <source>
        <dbReference type="PROSITE" id="PS51857"/>
    </source>
</evidence>
<dbReference type="GO" id="GO:0046872">
    <property type="term" value="F:metal ion binding"/>
    <property type="evidence" value="ECO:0007669"/>
    <property type="project" value="InterPro"/>
</dbReference>
<dbReference type="EMBL" id="WHWC01000001">
    <property type="protein sequence ID" value="KAG8391317.1"/>
    <property type="molecule type" value="Genomic_DNA"/>
</dbReference>
<sequence length="273" mass="30808">MLARINWGKRFGPSKNPKFGLNWGKMHFSSRNQRGGNGTVKWFDDQNGFGFITLEDGTENLFVHQFVIKSDGFRSLADGEEVKYVVEYGNDNHAKAGVTRFQAQNMTEKELTSTLGDLGIERRGKHRLVRATYEYLRGKVLDVFPEYKKEAEDHLSKALDTEKASCDEAAEKENLEKVKASLTLEDLAELARATHELKLKQETLDPPEALKCVPSLSLKDIPKKPIHIPTERFDLPSLQCHSGETLNLGGYDVEFTLKNMECKAMDDGTIKRG</sequence>
<dbReference type="PROSITE" id="PS51857">
    <property type="entry name" value="CSD_2"/>
    <property type="match status" value="1"/>
</dbReference>
<dbReference type="Proteomes" id="UP000826271">
    <property type="component" value="Unassembled WGS sequence"/>
</dbReference>
<evidence type="ECO:0000313" key="2">
    <source>
        <dbReference type="EMBL" id="KAG8391317.1"/>
    </source>
</evidence>
<evidence type="ECO:0000313" key="3">
    <source>
        <dbReference type="Proteomes" id="UP000826271"/>
    </source>
</evidence>
<dbReference type="InterPro" id="IPR011129">
    <property type="entry name" value="CSD"/>
</dbReference>